<evidence type="ECO:0000313" key="3">
    <source>
        <dbReference type="Proteomes" id="UP000282087"/>
    </source>
</evidence>
<sequence>MFVGAGVDLDPRVAVGAGVATGRPFAVVGAGVTAADPSATLVPAATTLLEAALIEATLVEATLVVESTTAVLEPATTVDRMLTGTGMKCGTSTGTGIAIFLIFLSFLTWWCCEL</sequence>
<protein>
    <submittedName>
        <fullName evidence="2">Uncharacterized protein</fullName>
    </submittedName>
</protein>
<evidence type="ECO:0000313" key="2">
    <source>
        <dbReference type="EMBL" id="RMX62946.1"/>
    </source>
</evidence>
<accession>A0A3M6VC11</accession>
<evidence type="ECO:0000256" key="1">
    <source>
        <dbReference type="SAM" id="Phobius"/>
    </source>
</evidence>
<name>A0A3M6VC11_9STRA</name>
<dbReference type="Proteomes" id="UP000282087">
    <property type="component" value="Unassembled WGS sequence"/>
</dbReference>
<comment type="caution">
    <text evidence="2">The sequence shown here is derived from an EMBL/GenBank/DDBJ whole genome shotgun (WGS) entry which is preliminary data.</text>
</comment>
<keyword evidence="1" id="KW-1133">Transmembrane helix</keyword>
<organism evidence="2 3">
    <name type="scientific">Peronospora effusa</name>
    <dbReference type="NCBI Taxonomy" id="542832"/>
    <lineage>
        <taxon>Eukaryota</taxon>
        <taxon>Sar</taxon>
        <taxon>Stramenopiles</taxon>
        <taxon>Oomycota</taxon>
        <taxon>Peronosporomycetes</taxon>
        <taxon>Peronosporales</taxon>
        <taxon>Peronosporaceae</taxon>
        <taxon>Peronospora</taxon>
    </lineage>
</organism>
<keyword evidence="3" id="KW-1185">Reference proteome</keyword>
<reference evidence="2 3" key="1">
    <citation type="submission" date="2018-06" db="EMBL/GenBank/DDBJ databases">
        <title>Comparative genomics of downy mildews reveals potential adaptations to biotrophy.</title>
        <authorList>
            <person name="Fletcher K."/>
            <person name="Klosterman S.J."/>
            <person name="Derevnina L."/>
            <person name="Martin F."/>
            <person name="Koike S."/>
            <person name="Reyes Chin-Wo S."/>
            <person name="Mou B."/>
            <person name="Michelmore R."/>
        </authorList>
    </citation>
    <scope>NUCLEOTIDE SEQUENCE [LARGE SCALE GENOMIC DNA]</scope>
    <source>
        <strain evidence="2 3">R14</strain>
    </source>
</reference>
<dbReference type="AlphaFoldDB" id="A0A3M6VC11"/>
<keyword evidence="1" id="KW-0812">Transmembrane</keyword>
<proteinExistence type="predicted"/>
<dbReference type="VEuPathDB" id="FungiDB:DD237_008045"/>
<gene>
    <name evidence="2" type="ORF">DD238_008174</name>
</gene>
<feature type="transmembrane region" description="Helical" evidence="1">
    <location>
        <begin position="89"/>
        <end position="110"/>
    </location>
</feature>
<dbReference type="EMBL" id="QLLG01000477">
    <property type="protein sequence ID" value="RMX62946.1"/>
    <property type="molecule type" value="Genomic_DNA"/>
</dbReference>
<keyword evidence="1" id="KW-0472">Membrane</keyword>